<dbReference type="eggNOG" id="ENOG502QSF5">
    <property type="taxonomic scope" value="Eukaryota"/>
</dbReference>
<organism evidence="4 5">
    <name type="scientific">Emiliania huxleyi (strain CCMP1516)</name>
    <dbReference type="NCBI Taxonomy" id="280463"/>
    <lineage>
        <taxon>Eukaryota</taxon>
        <taxon>Haptista</taxon>
        <taxon>Haptophyta</taxon>
        <taxon>Prymnesiophyceae</taxon>
        <taxon>Isochrysidales</taxon>
        <taxon>Noelaerhabdaceae</taxon>
        <taxon>Emiliania</taxon>
    </lineage>
</organism>
<name>A0A0D3JI13_EMIH1</name>
<dbReference type="EnsemblProtists" id="EOD23148">
    <property type="protein sequence ID" value="EOD23148"/>
    <property type="gene ID" value="EMIHUDRAFT_95720"/>
</dbReference>
<dbReference type="RefSeq" id="XP_005775577.1">
    <property type="nucleotide sequence ID" value="XM_005775520.1"/>
</dbReference>
<evidence type="ECO:0000313" key="4">
    <source>
        <dbReference type="EnsemblProtists" id="EOD23148"/>
    </source>
</evidence>
<dbReference type="InterPro" id="IPR008854">
    <property type="entry name" value="TPMT"/>
</dbReference>
<evidence type="ECO:0000313" key="5">
    <source>
        <dbReference type="Proteomes" id="UP000013827"/>
    </source>
</evidence>
<dbReference type="HOGENOM" id="CLU_999026_0_0_1"/>
<evidence type="ECO:0000256" key="3">
    <source>
        <dbReference type="ARBA" id="ARBA00022691"/>
    </source>
</evidence>
<dbReference type="PaxDb" id="2903-EOD23148"/>
<keyword evidence="2" id="KW-0808">Transferase</keyword>
<keyword evidence="5" id="KW-1185">Reference proteome</keyword>
<reference evidence="4" key="2">
    <citation type="submission" date="2024-10" db="UniProtKB">
        <authorList>
            <consortium name="EnsemblProtists"/>
        </authorList>
    </citation>
    <scope>IDENTIFICATION</scope>
</reference>
<dbReference type="GeneID" id="17268695"/>
<dbReference type="GO" id="GO:0008119">
    <property type="term" value="F:thiopurine S-methyltransferase activity"/>
    <property type="evidence" value="ECO:0007669"/>
    <property type="project" value="TreeGrafter"/>
</dbReference>
<dbReference type="Pfam" id="PF05724">
    <property type="entry name" value="TPMT"/>
    <property type="match status" value="1"/>
</dbReference>
<dbReference type="PANTHER" id="PTHR10259">
    <property type="entry name" value="THIOPURINE S-METHYLTRANSFERASE"/>
    <property type="match status" value="1"/>
</dbReference>
<dbReference type="OMA" id="MEASFWH"/>
<evidence type="ECO:0000256" key="1">
    <source>
        <dbReference type="ARBA" id="ARBA00022603"/>
    </source>
</evidence>
<dbReference type="SUPFAM" id="SSF53335">
    <property type="entry name" value="S-adenosyl-L-methionine-dependent methyltransferases"/>
    <property type="match status" value="1"/>
</dbReference>
<dbReference type="GO" id="GO:0032259">
    <property type="term" value="P:methylation"/>
    <property type="evidence" value="ECO:0007669"/>
    <property type="project" value="UniProtKB-KW"/>
</dbReference>
<evidence type="ECO:0000256" key="2">
    <source>
        <dbReference type="ARBA" id="ARBA00022679"/>
    </source>
</evidence>
<dbReference type="AlphaFoldDB" id="A0A0D3JI13"/>
<evidence type="ECO:0008006" key="6">
    <source>
        <dbReference type="Google" id="ProtNLM"/>
    </source>
</evidence>
<dbReference type="Gene3D" id="3.40.50.150">
    <property type="entry name" value="Vaccinia Virus protein VP39"/>
    <property type="match status" value="1"/>
</dbReference>
<accession>A0A0D3JI13</accession>
<dbReference type="PROSITE" id="PS51585">
    <property type="entry name" value="SAM_MT_TPMT"/>
    <property type="match status" value="1"/>
</dbReference>
<dbReference type="InterPro" id="IPR029063">
    <property type="entry name" value="SAM-dependent_MTases_sf"/>
</dbReference>
<sequence>MSLPRLRAASCAAAAAAAIGYGAYTLSAAPGPDRLERWHAKWASKQTRWHLQQEHPLLVRYRADLFGPQPRHDSPSPKATRSNVLFPLCGASVDLAALALRGYRVVGVEGVGAAVDALLETFGDEVEQAPPSVSGSLRLRTAVAPGEAGSDAQAVLRAVEGDFLHLSPSAADALGLPRFDAAFDRGALVAVLPEDREAYVATLAGLMAPEGRVLLVEHDGFAGPPYEVREADVRELFSPAFAVRPLQREDRMGAEPHWRERGCTRFEEAAYLLTRHRAG</sequence>
<dbReference type="KEGG" id="ehx:EMIHUDRAFT_95720"/>
<dbReference type="PANTHER" id="PTHR10259:SF11">
    <property type="entry name" value="THIOPURINE S-METHYLTRANSFERASE"/>
    <property type="match status" value="1"/>
</dbReference>
<keyword evidence="3" id="KW-0949">S-adenosyl-L-methionine</keyword>
<protein>
    <recommendedName>
        <fullName evidence="6">Thiopurine S-methyltransferase</fullName>
    </recommendedName>
</protein>
<dbReference type="Proteomes" id="UP000013827">
    <property type="component" value="Unassembled WGS sequence"/>
</dbReference>
<proteinExistence type="predicted"/>
<reference evidence="5" key="1">
    <citation type="journal article" date="2013" name="Nature">
        <title>Pan genome of the phytoplankton Emiliania underpins its global distribution.</title>
        <authorList>
            <person name="Read B.A."/>
            <person name="Kegel J."/>
            <person name="Klute M.J."/>
            <person name="Kuo A."/>
            <person name="Lefebvre S.C."/>
            <person name="Maumus F."/>
            <person name="Mayer C."/>
            <person name="Miller J."/>
            <person name="Monier A."/>
            <person name="Salamov A."/>
            <person name="Young J."/>
            <person name="Aguilar M."/>
            <person name="Claverie J.M."/>
            <person name="Frickenhaus S."/>
            <person name="Gonzalez K."/>
            <person name="Herman E.K."/>
            <person name="Lin Y.C."/>
            <person name="Napier J."/>
            <person name="Ogata H."/>
            <person name="Sarno A.F."/>
            <person name="Shmutz J."/>
            <person name="Schroeder D."/>
            <person name="de Vargas C."/>
            <person name="Verret F."/>
            <person name="von Dassow P."/>
            <person name="Valentin K."/>
            <person name="Van de Peer Y."/>
            <person name="Wheeler G."/>
            <person name="Dacks J.B."/>
            <person name="Delwiche C.F."/>
            <person name="Dyhrman S.T."/>
            <person name="Glockner G."/>
            <person name="John U."/>
            <person name="Richards T."/>
            <person name="Worden A.Z."/>
            <person name="Zhang X."/>
            <person name="Grigoriev I.V."/>
            <person name="Allen A.E."/>
            <person name="Bidle K."/>
            <person name="Borodovsky M."/>
            <person name="Bowler C."/>
            <person name="Brownlee C."/>
            <person name="Cock J.M."/>
            <person name="Elias M."/>
            <person name="Gladyshev V.N."/>
            <person name="Groth M."/>
            <person name="Guda C."/>
            <person name="Hadaegh A."/>
            <person name="Iglesias-Rodriguez M.D."/>
            <person name="Jenkins J."/>
            <person name="Jones B.M."/>
            <person name="Lawson T."/>
            <person name="Leese F."/>
            <person name="Lindquist E."/>
            <person name="Lobanov A."/>
            <person name="Lomsadze A."/>
            <person name="Malik S.B."/>
            <person name="Marsh M.E."/>
            <person name="Mackinder L."/>
            <person name="Mock T."/>
            <person name="Mueller-Roeber B."/>
            <person name="Pagarete A."/>
            <person name="Parker M."/>
            <person name="Probert I."/>
            <person name="Quesneville H."/>
            <person name="Raines C."/>
            <person name="Rensing S.A."/>
            <person name="Riano-Pachon D.M."/>
            <person name="Richier S."/>
            <person name="Rokitta S."/>
            <person name="Shiraiwa Y."/>
            <person name="Soanes D.M."/>
            <person name="van der Giezen M."/>
            <person name="Wahlund T.M."/>
            <person name="Williams B."/>
            <person name="Wilson W."/>
            <person name="Wolfe G."/>
            <person name="Wurch L.L."/>
        </authorList>
    </citation>
    <scope>NUCLEOTIDE SEQUENCE</scope>
</reference>
<keyword evidence="1" id="KW-0489">Methyltransferase</keyword>